<keyword evidence="2" id="KW-0812">Transmembrane</keyword>
<name>A0ABN1YFV8_9ACTN</name>
<keyword evidence="2" id="KW-1133">Transmembrane helix</keyword>
<keyword evidence="2" id="KW-0472">Membrane</keyword>
<dbReference type="InterPro" id="IPR025855">
    <property type="entry name" value="Replic_Relax"/>
</dbReference>
<sequence length="451" mass="48746">MDHDQDDGQGERHEGEQPARPGRVHFRRSARNPNGSTAPLRADVLAALGVLKVATYKQLHALIAADEYRAHHRVEHVAEAVRDLEKHKLVDVRGTTSPPGRRPAPKTAPTAAPAAGGAGGTRGGEGAAKPKPGGPGAEKIVGLTPLGLAAAEALGDDRDMGGHARGAGLTGAPHAMLVNELIITAVTGTTTHGAPPRTDKRQAPPRRALPSGPLPGGIEAWATETPHTITGKFNVIPDAVVRLPELGIPVAFLELDRGTMTDIRKVAGKLDNYKRYFDRTVHDGGQERLEVEVRYNVPEPAYGYRHRRAVRPPVLFVLDQGTRCEGGLICRQMWWSSVAGCGGVSTAQWRWRLVVRQFCAAFGVIGMTFFLVRLVRLPLRRWHVRLVPDSPAGCHRYAVSGVIAVRSLSSWTDEARVRWLPGLPDGREGMDGGRRWREQRGTVRRSGAGGA</sequence>
<dbReference type="EMBL" id="BAAAKJ010000396">
    <property type="protein sequence ID" value="GAA1410772.1"/>
    <property type="molecule type" value="Genomic_DNA"/>
</dbReference>
<organism evidence="3 4">
    <name type="scientific">Kitasatospora putterlickiae</name>
    <dbReference type="NCBI Taxonomy" id="221725"/>
    <lineage>
        <taxon>Bacteria</taxon>
        <taxon>Bacillati</taxon>
        <taxon>Actinomycetota</taxon>
        <taxon>Actinomycetes</taxon>
        <taxon>Kitasatosporales</taxon>
        <taxon>Streptomycetaceae</taxon>
        <taxon>Kitasatospora</taxon>
    </lineage>
</organism>
<proteinExistence type="predicted"/>
<feature type="region of interest" description="Disordered" evidence="1">
    <location>
        <begin position="1"/>
        <end position="38"/>
    </location>
</feature>
<feature type="compositionally biased region" description="Low complexity" evidence="1">
    <location>
        <begin position="127"/>
        <end position="140"/>
    </location>
</feature>
<reference evidence="3 4" key="1">
    <citation type="journal article" date="2019" name="Int. J. Syst. Evol. Microbiol.">
        <title>The Global Catalogue of Microorganisms (GCM) 10K type strain sequencing project: providing services to taxonomists for standard genome sequencing and annotation.</title>
        <authorList>
            <consortium name="The Broad Institute Genomics Platform"/>
            <consortium name="The Broad Institute Genome Sequencing Center for Infectious Disease"/>
            <person name="Wu L."/>
            <person name="Ma J."/>
        </authorList>
    </citation>
    <scope>NUCLEOTIDE SEQUENCE [LARGE SCALE GENOMIC DNA]</scope>
    <source>
        <strain evidence="3 4">JCM 12393</strain>
    </source>
</reference>
<dbReference type="Pfam" id="PF13814">
    <property type="entry name" value="Replic_Relax"/>
    <property type="match status" value="1"/>
</dbReference>
<accession>A0ABN1YFV8</accession>
<comment type="caution">
    <text evidence="3">The sequence shown here is derived from an EMBL/GenBank/DDBJ whole genome shotgun (WGS) entry which is preliminary data.</text>
</comment>
<gene>
    <name evidence="3" type="ORF">GCM10009639_61950</name>
</gene>
<evidence type="ECO:0000313" key="3">
    <source>
        <dbReference type="EMBL" id="GAA1410772.1"/>
    </source>
</evidence>
<dbReference type="RefSeq" id="WP_344343635.1">
    <property type="nucleotide sequence ID" value="NZ_BAAAKJ010000396.1"/>
</dbReference>
<feature type="compositionally biased region" description="Basic and acidic residues" evidence="1">
    <location>
        <begin position="430"/>
        <end position="441"/>
    </location>
</feature>
<feature type="transmembrane region" description="Helical" evidence="2">
    <location>
        <begin position="354"/>
        <end position="375"/>
    </location>
</feature>
<keyword evidence="4" id="KW-1185">Reference proteome</keyword>
<evidence type="ECO:0000256" key="1">
    <source>
        <dbReference type="SAM" id="MobiDB-lite"/>
    </source>
</evidence>
<feature type="region of interest" description="Disordered" evidence="1">
    <location>
        <begin position="430"/>
        <end position="451"/>
    </location>
</feature>
<feature type="region of interest" description="Disordered" evidence="1">
    <location>
        <begin position="188"/>
        <end position="218"/>
    </location>
</feature>
<evidence type="ECO:0000256" key="2">
    <source>
        <dbReference type="SAM" id="Phobius"/>
    </source>
</evidence>
<dbReference type="Proteomes" id="UP001499863">
    <property type="component" value="Unassembled WGS sequence"/>
</dbReference>
<feature type="compositionally biased region" description="Low complexity" evidence="1">
    <location>
        <begin position="105"/>
        <end position="115"/>
    </location>
</feature>
<evidence type="ECO:0000313" key="4">
    <source>
        <dbReference type="Proteomes" id="UP001499863"/>
    </source>
</evidence>
<feature type="compositionally biased region" description="Gly residues" evidence="1">
    <location>
        <begin position="116"/>
        <end position="126"/>
    </location>
</feature>
<protein>
    <submittedName>
        <fullName evidence="3">Uncharacterized protein</fullName>
    </submittedName>
</protein>
<feature type="region of interest" description="Disordered" evidence="1">
    <location>
        <begin position="91"/>
        <end position="140"/>
    </location>
</feature>